<feature type="domain" description="ABC3 transporter permease C-terminal" evidence="7">
    <location>
        <begin position="296"/>
        <end position="410"/>
    </location>
</feature>
<evidence type="ECO:0000256" key="4">
    <source>
        <dbReference type="ARBA" id="ARBA00022989"/>
    </source>
</evidence>
<feature type="domain" description="ABC3 transporter permease C-terminal" evidence="7">
    <location>
        <begin position="672"/>
        <end position="785"/>
    </location>
</feature>
<keyword evidence="4 6" id="KW-1133">Transmembrane helix</keyword>
<evidence type="ECO:0000313" key="9">
    <source>
        <dbReference type="EMBL" id="KYG84863.1"/>
    </source>
</evidence>
<evidence type="ECO:0000256" key="2">
    <source>
        <dbReference type="ARBA" id="ARBA00022475"/>
    </source>
</evidence>
<evidence type="ECO:0000256" key="5">
    <source>
        <dbReference type="ARBA" id="ARBA00023136"/>
    </source>
</evidence>
<dbReference type="InterPro" id="IPR025857">
    <property type="entry name" value="MacB_PCD"/>
</dbReference>
<feature type="transmembrane region" description="Helical" evidence="6">
    <location>
        <begin position="721"/>
        <end position="741"/>
    </location>
</feature>
<dbReference type="PANTHER" id="PTHR30572">
    <property type="entry name" value="MEMBRANE COMPONENT OF TRANSPORTER-RELATED"/>
    <property type="match status" value="1"/>
</dbReference>
<feature type="transmembrane region" description="Helical" evidence="6">
    <location>
        <begin position="21"/>
        <end position="42"/>
    </location>
</feature>
<dbReference type="AlphaFoldDB" id="A0A150Y1I0"/>
<accession>A0A150Y1I0</accession>
<feature type="transmembrane region" description="Helical" evidence="6">
    <location>
        <begin position="385"/>
        <end position="408"/>
    </location>
</feature>
<comment type="caution">
    <text evidence="9">The sequence shown here is derived from an EMBL/GenBank/DDBJ whole genome shotgun (WGS) entry which is preliminary data.</text>
</comment>
<dbReference type="InterPro" id="IPR003838">
    <property type="entry name" value="ABC3_permease_C"/>
</dbReference>
<feature type="transmembrane region" description="Helical" evidence="6">
    <location>
        <begin position="291"/>
        <end position="314"/>
    </location>
</feature>
<proteinExistence type="predicted"/>
<evidence type="ECO:0000256" key="1">
    <source>
        <dbReference type="ARBA" id="ARBA00004651"/>
    </source>
</evidence>
<dbReference type="RefSeq" id="WP_062300555.1">
    <property type="nucleotide sequence ID" value="NZ_LRPB01000009.1"/>
</dbReference>
<gene>
    <name evidence="9" type="ORF">AWW67_18130</name>
</gene>
<keyword evidence="3 6" id="KW-0812">Transmembrane</keyword>
<evidence type="ECO:0008006" key="11">
    <source>
        <dbReference type="Google" id="ProtNLM"/>
    </source>
</evidence>
<dbReference type="STRING" id="1914963.AWW67_18130"/>
<reference evidence="9 10" key="1">
    <citation type="submission" date="2016-01" db="EMBL/GenBank/DDBJ databases">
        <title>Genome sequencing of Roseivirga seohaensis SW-152.</title>
        <authorList>
            <person name="Selvaratnam C."/>
            <person name="Thevarajoo S."/>
            <person name="Goh K.M."/>
            <person name="Ee R."/>
            <person name="Chan K.-G."/>
            <person name="Chong C.S."/>
        </authorList>
    </citation>
    <scope>NUCLEOTIDE SEQUENCE [LARGE SCALE GENOMIC DNA]</scope>
    <source>
        <strain evidence="9 10">SW-152</strain>
    </source>
</reference>
<keyword evidence="2" id="KW-1003">Cell membrane</keyword>
<dbReference type="GO" id="GO:0005886">
    <property type="term" value="C:plasma membrane"/>
    <property type="evidence" value="ECO:0007669"/>
    <property type="project" value="UniProtKB-SubCell"/>
</dbReference>
<feature type="transmembrane region" description="Helical" evidence="6">
    <location>
        <begin position="433"/>
        <end position="456"/>
    </location>
</feature>
<evidence type="ECO:0000259" key="7">
    <source>
        <dbReference type="Pfam" id="PF02687"/>
    </source>
</evidence>
<feature type="transmembrane region" description="Helical" evidence="6">
    <location>
        <begin position="669"/>
        <end position="693"/>
    </location>
</feature>
<evidence type="ECO:0000256" key="3">
    <source>
        <dbReference type="ARBA" id="ARBA00022692"/>
    </source>
</evidence>
<feature type="domain" description="MacB-like periplasmic core" evidence="8">
    <location>
        <begin position="20"/>
        <end position="180"/>
    </location>
</feature>
<name>A0A150Y1I0_9BACT</name>
<organism evidence="9 10">
    <name type="scientific">Roseivirga seohaensis</name>
    <dbReference type="NCBI Taxonomy" id="1914963"/>
    <lineage>
        <taxon>Bacteria</taxon>
        <taxon>Pseudomonadati</taxon>
        <taxon>Bacteroidota</taxon>
        <taxon>Cytophagia</taxon>
        <taxon>Cytophagales</taxon>
        <taxon>Roseivirgaceae</taxon>
        <taxon>Roseivirga</taxon>
    </lineage>
</organism>
<dbReference type="EMBL" id="LRPB01000009">
    <property type="protein sequence ID" value="KYG84863.1"/>
    <property type="molecule type" value="Genomic_DNA"/>
</dbReference>
<dbReference type="GO" id="GO:0022857">
    <property type="term" value="F:transmembrane transporter activity"/>
    <property type="evidence" value="ECO:0007669"/>
    <property type="project" value="TreeGrafter"/>
</dbReference>
<protein>
    <recommendedName>
        <fullName evidence="11">Cell division protein FtsX</fullName>
    </recommendedName>
</protein>
<dbReference type="Pfam" id="PF02687">
    <property type="entry name" value="FtsX"/>
    <property type="match status" value="2"/>
</dbReference>
<dbReference type="Proteomes" id="UP000075663">
    <property type="component" value="Unassembled WGS sequence"/>
</dbReference>
<dbReference type="InterPro" id="IPR050250">
    <property type="entry name" value="Macrolide_Exporter_MacB"/>
</dbReference>
<evidence type="ECO:0000256" key="6">
    <source>
        <dbReference type="SAM" id="Phobius"/>
    </source>
</evidence>
<comment type="subcellular location">
    <subcellularLocation>
        <location evidence="1">Cell membrane</location>
        <topology evidence="1">Multi-pass membrane protein</topology>
    </subcellularLocation>
</comment>
<dbReference type="PANTHER" id="PTHR30572:SF18">
    <property type="entry name" value="ABC-TYPE MACROLIDE FAMILY EXPORT SYSTEM PERMEASE COMPONENT 2"/>
    <property type="match status" value="1"/>
</dbReference>
<feature type="transmembrane region" description="Helical" evidence="6">
    <location>
        <begin position="753"/>
        <end position="774"/>
    </location>
</feature>
<dbReference type="Pfam" id="PF12704">
    <property type="entry name" value="MacB_PCD"/>
    <property type="match status" value="1"/>
</dbReference>
<sequence length="792" mass="88548">MIHHHLKLAIRNIQRKGLFSVLNIVGLSVGLASFLVIGLYVFQESTFERGFSKADRTYRIYTKFLNASLMATSSVNLADELAKQPEVEEATSLVRVPNSQVLSVGDVVFQPNNYFEVDESFFHVFDFDLLYGNRETALNNPNSLILTEEEAQRLFGRTDVVGETIIIKDVQVLITGIIKASLYKTHLNFNGLWSKPESPYKLSAWSGVNAYTYAVLGQNVKPEQLQKLFDEINEDFIFPGFQSSMSFAADYTFQDWTKDSNIELFAQPITEIHLESELSRELETGGEKSTVLAFAIIAIFILIISCANFINLSTAKASDRAKEIGMKKVMGSSRLVLVTQLLVESLLITLFAGVLAFGFAELALKLVDYFFDGFISISLVQTPQVLFFLLLLLVLIGILSGLYPAIYLSSFKVTALLKGQKVKGFKGASSSNVFRNALVVIQFSLSAILIICAVFMSKQLKYISKIDLGFDEENVLVLPKASLLTSQFEAFRTEIERMAIVENTSSLSSLPGEENNGFKIEMETASGETVYTNEFYGDSEIFDVLGIELLYGRLFSDNVESNIKSVLINETAASLISNGNVLGQTLDGDEVIGVVKDFHFQSLREQISPVIFKWRPRFTQLAIKMPINQENIERIEAKWQEFSNLPINHYFLEDNYDAIIDKEYKVGDAFSLFTAVAIFISCLGMFGLTVFAADQRSKEFGIRKVLGAQVADLIKLLMNNFLKLALLALLIAVPCSIWGINQWITDFAYRIEVSALIFIIGSLLVFAMVFLTVFHQSYKVAVKNPVDSLKSE</sequence>
<evidence type="ECO:0000313" key="10">
    <source>
        <dbReference type="Proteomes" id="UP000075663"/>
    </source>
</evidence>
<feature type="transmembrane region" description="Helical" evidence="6">
    <location>
        <begin position="335"/>
        <end position="360"/>
    </location>
</feature>
<evidence type="ECO:0000259" key="8">
    <source>
        <dbReference type="Pfam" id="PF12704"/>
    </source>
</evidence>
<keyword evidence="5 6" id="KW-0472">Membrane</keyword>